<dbReference type="GO" id="GO:0031522">
    <property type="term" value="C:cell envelope Sec protein transport complex"/>
    <property type="evidence" value="ECO:0007669"/>
    <property type="project" value="TreeGrafter"/>
</dbReference>
<feature type="domain" description="Helicase ATP-binding" evidence="18">
    <location>
        <begin position="87"/>
        <end position="244"/>
    </location>
</feature>
<dbReference type="InterPro" id="IPR011115">
    <property type="entry name" value="SecA_DEAD"/>
</dbReference>
<comment type="subunit">
    <text evidence="15">Monomer and homodimer. Part of the essential Sec protein translocation apparatus which comprises SecA, SecYEG and auxiliary proteins SecDF. Other proteins may also be involved.</text>
</comment>
<dbReference type="Gene3D" id="3.90.1440.10">
    <property type="entry name" value="SecA, preprotein cross-linking domain"/>
    <property type="match status" value="1"/>
</dbReference>
<dbReference type="InterPro" id="IPR036670">
    <property type="entry name" value="SecA_X-link_sf"/>
</dbReference>
<dbReference type="FunFam" id="3.90.1440.10:FF:000002">
    <property type="entry name" value="Protein translocase subunit SecA"/>
    <property type="match status" value="1"/>
</dbReference>
<dbReference type="PANTHER" id="PTHR30612">
    <property type="entry name" value="SECA INNER MEMBRANE COMPONENT OF SEC PROTEIN SECRETION SYSTEM"/>
    <property type="match status" value="1"/>
</dbReference>
<dbReference type="RefSeq" id="WP_068139612.1">
    <property type="nucleotide sequence ID" value="NZ_AP014924.1"/>
</dbReference>
<feature type="region of interest" description="Disordered" evidence="17">
    <location>
        <begin position="860"/>
        <end position="934"/>
    </location>
</feature>
<dbReference type="InterPro" id="IPR004027">
    <property type="entry name" value="SEC_C_motif"/>
</dbReference>
<dbReference type="OrthoDB" id="9805579at2"/>
<keyword evidence="21" id="KW-1185">Reference proteome</keyword>
<keyword evidence="5 15" id="KW-1003">Cell membrane</keyword>
<feature type="region of interest" description="Disordered" evidence="17">
    <location>
        <begin position="573"/>
        <end position="592"/>
    </location>
</feature>
<dbReference type="KEGG" id="lpil:LIP_2946"/>
<dbReference type="CDD" id="cd17928">
    <property type="entry name" value="DEXDc_SecA"/>
    <property type="match status" value="1"/>
</dbReference>
<evidence type="ECO:0000256" key="5">
    <source>
        <dbReference type="ARBA" id="ARBA00022475"/>
    </source>
</evidence>
<dbReference type="Pfam" id="PF01043">
    <property type="entry name" value="SecA_PP_bind"/>
    <property type="match status" value="1"/>
</dbReference>
<dbReference type="Pfam" id="PF07516">
    <property type="entry name" value="SecA_SW"/>
    <property type="match status" value="1"/>
</dbReference>
<evidence type="ECO:0000313" key="21">
    <source>
        <dbReference type="Proteomes" id="UP000065807"/>
    </source>
</evidence>
<dbReference type="HAMAP" id="MF_01382">
    <property type="entry name" value="SecA"/>
    <property type="match status" value="1"/>
</dbReference>
<dbReference type="InterPro" id="IPR020937">
    <property type="entry name" value="SecA_CS"/>
</dbReference>
<comment type="catalytic activity">
    <reaction evidence="15">
        <text>ATP + H2O + cellular proteinSide 1 = ADP + phosphate + cellular proteinSide 2.</text>
        <dbReference type="EC" id="7.4.2.8"/>
    </reaction>
</comment>
<reference evidence="21" key="1">
    <citation type="submission" date="2015-07" db="EMBL/GenBank/DDBJ databases">
        <title>Complete genome sequence and phylogenetic analysis of Limnochorda pilosa.</title>
        <authorList>
            <person name="Watanabe M."/>
            <person name="Kojima H."/>
            <person name="Fukui M."/>
        </authorList>
    </citation>
    <scope>NUCLEOTIDE SEQUENCE [LARGE SCALE GENOMIC DNA]</scope>
    <source>
        <strain evidence="21">HC45</strain>
    </source>
</reference>
<feature type="binding site" evidence="15">
    <location>
        <position position="85"/>
    </location>
    <ligand>
        <name>ATP</name>
        <dbReference type="ChEBI" id="CHEBI:30616"/>
    </ligand>
</feature>
<evidence type="ECO:0000256" key="11">
    <source>
        <dbReference type="ARBA" id="ARBA00022927"/>
    </source>
</evidence>
<dbReference type="GO" id="GO:0046872">
    <property type="term" value="F:metal ion binding"/>
    <property type="evidence" value="ECO:0007669"/>
    <property type="project" value="UniProtKB-KW"/>
</dbReference>
<organism evidence="20 21">
    <name type="scientific">Limnochorda pilosa</name>
    <dbReference type="NCBI Taxonomy" id="1555112"/>
    <lineage>
        <taxon>Bacteria</taxon>
        <taxon>Bacillati</taxon>
        <taxon>Bacillota</taxon>
        <taxon>Limnochordia</taxon>
        <taxon>Limnochordales</taxon>
        <taxon>Limnochordaceae</taxon>
        <taxon>Limnochorda</taxon>
    </lineage>
</organism>
<evidence type="ECO:0000256" key="2">
    <source>
        <dbReference type="ARBA" id="ARBA00004170"/>
    </source>
</evidence>
<keyword evidence="6 15" id="KW-0963">Cytoplasm</keyword>
<dbReference type="FunFam" id="3.40.50.300:FF:000334">
    <property type="entry name" value="Protein translocase subunit SecA"/>
    <property type="match status" value="1"/>
</dbReference>
<dbReference type="GO" id="GO:0006605">
    <property type="term" value="P:protein targeting"/>
    <property type="evidence" value="ECO:0007669"/>
    <property type="project" value="UniProtKB-UniRule"/>
</dbReference>
<feature type="compositionally biased region" description="Gly residues" evidence="17">
    <location>
        <begin position="875"/>
        <end position="892"/>
    </location>
</feature>
<dbReference type="Gene3D" id="3.10.450.50">
    <property type="match status" value="1"/>
</dbReference>
<evidence type="ECO:0000256" key="10">
    <source>
        <dbReference type="ARBA" id="ARBA00022840"/>
    </source>
</evidence>
<dbReference type="InterPro" id="IPR044722">
    <property type="entry name" value="SecA_SF2_C"/>
</dbReference>
<dbReference type="InterPro" id="IPR011130">
    <property type="entry name" value="SecA_preprotein_X-link_dom"/>
</dbReference>
<evidence type="ECO:0000256" key="12">
    <source>
        <dbReference type="ARBA" id="ARBA00022967"/>
    </source>
</evidence>
<keyword evidence="11 15" id="KW-0653">Protein transport</keyword>
<dbReference type="Pfam" id="PF02810">
    <property type="entry name" value="SEC-C"/>
    <property type="match status" value="1"/>
</dbReference>
<dbReference type="Gene3D" id="1.10.3060.10">
    <property type="entry name" value="Helical scaffold and wing domains of SecA"/>
    <property type="match status" value="1"/>
</dbReference>
<dbReference type="EMBL" id="AP014924">
    <property type="protein sequence ID" value="BAS28775.1"/>
    <property type="molecule type" value="Genomic_DNA"/>
</dbReference>
<evidence type="ECO:0000313" key="20">
    <source>
        <dbReference type="EMBL" id="BAS28775.1"/>
    </source>
</evidence>
<evidence type="ECO:0000259" key="18">
    <source>
        <dbReference type="PROSITE" id="PS51192"/>
    </source>
</evidence>
<keyword evidence="10 15" id="KW-0067">ATP-binding</keyword>
<reference evidence="21" key="2">
    <citation type="journal article" date="2016" name="Int. J. Syst. Evol. Microbiol.">
        <title>Complete genome sequence and cell structure of Limnochorda pilosa, a Gram-negative spore-former within the phylum Firmicutes.</title>
        <authorList>
            <person name="Watanabe M."/>
            <person name="Kojima H."/>
            <person name="Fukui M."/>
        </authorList>
    </citation>
    <scope>NUCLEOTIDE SEQUENCE [LARGE SCALE GENOMIC DNA]</scope>
    <source>
        <strain evidence="21">HC45</strain>
    </source>
</reference>
<dbReference type="GO" id="GO:0005524">
    <property type="term" value="F:ATP binding"/>
    <property type="evidence" value="ECO:0007669"/>
    <property type="project" value="UniProtKB-UniRule"/>
</dbReference>
<dbReference type="CDD" id="cd18803">
    <property type="entry name" value="SF2_C_secA"/>
    <property type="match status" value="1"/>
</dbReference>
<evidence type="ECO:0000256" key="3">
    <source>
        <dbReference type="ARBA" id="ARBA00007650"/>
    </source>
</evidence>
<feature type="domain" description="SecA family profile" evidence="19">
    <location>
        <begin position="1"/>
        <end position="627"/>
    </location>
</feature>
<dbReference type="InterPro" id="IPR014001">
    <property type="entry name" value="Helicase_ATP-bd"/>
</dbReference>
<comment type="subcellular location">
    <subcellularLocation>
        <location evidence="15">Cell membrane</location>
        <topology evidence="15">Peripheral membrane protein</topology>
        <orientation evidence="15">Cytoplasmic side</orientation>
    </subcellularLocation>
    <subcellularLocation>
        <location evidence="15">Cytoplasm</location>
    </subcellularLocation>
    <subcellularLocation>
        <location evidence="2">Membrane</location>
        <topology evidence="2">Peripheral membrane protein</topology>
    </subcellularLocation>
    <text evidence="15">Distribution is 50-50.</text>
</comment>
<dbReference type="NCBIfam" id="TIGR00963">
    <property type="entry name" value="secA"/>
    <property type="match status" value="1"/>
</dbReference>
<dbReference type="InterPro" id="IPR011116">
    <property type="entry name" value="SecA_Wing/Scaffold"/>
</dbReference>
<dbReference type="EC" id="7.4.2.8" evidence="15"/>
<evidence type="ECO:0000256" key="17">
    <source>
        <dbReference type="SAM" id="MobiDB-lite"/>
    </source>
</evidence>
<dbReference type="SMART" id="SM00957">
    <property type="entry name" value="SecA_DEAD"/>
    <property type="match status" value="1"/>
</dbReference>
<dbReference type="InterPro" id="IPR036266">
    <property type="entry name" value="SecA_Wing/Scaffold_sf"/>
</dbReference>
<keyword evidence="12 15" id="KW-1278">Translocase</keyword>
<evidence type="ECO:0000256" key="9">
    <source>
        <dbReference type="ARBA" id="ARBA00022833"/>
    </source>
</evidence>
<keyword evidence="14 15" id="KW-0472">Membrane</keyword>
<dbReference type="PATRIC" id="fig|1555112.3.peg.2991"/>
<dbReference type="Gene3D" id="3.40.50.300">
    <property type="entry name" value="P-loop containing nucleotide triphosphate hydrolases"/>
    <property type="match status" value="2"/>
</dbReference>
<evidence type="ECO:0000259" key="19">
    <source>
        <dbReference type="PROSITE" id="PS51196"/>
    </source>
</evidence>
<dbReference type="Pfam" id="PF07517">
    <property type="entry name" value="SecA_DEAD"/>
    <property type="match status" value="1"/>
</dbReference>
<dbReference type="GO" id="GO:0043952">
    <property type="term" value="P:protein transport by the Sec complex"/>
    <property type="evidence" value="ECO:0007669"/>
    <property type="project" value="UniProtKB-ARBA"/>
</dbReference>
<dbReference type="GO" id="GO:0065002">
    <property type="term" value="P:intracellular protein transmembrane transport"/>
    <property type="evidence" value="ECO:0007669"/>
    <property type="project" value="UniProtKB-UniRule"/>
</dbReference>
<dbReference type="NCBIfam" id="NF009538">
    <property type="entry name" value="PRK12904.1"/>
    <property type="match status" value="1"/>
</dbReference>
<comment type="cofactor">
    <cofactor evidence="1">
        <name>Zn(2+)</name>
        <dbReference type="ChEBI" id="CHEBI:29105"/>
    </cofactor>
</comment>
<evidence type="ECO:0000256" key="7">
    <source>
        <dbReference type="ARBA" id="ARBA00022723"/>
    </source>
</evidence>
<dbReference type="SUPFAM" id="SSF52540">
    <property type="entry name" value="P-loop containing nucleoside triphosphate hydrolases"/>
    <property type="match status" value="2"/>
</dbReference>
<evidence type="ECO:0000256" key="13">
    <source>
        <dbReference type="ARBA" id="ARBA00023010"/>
    </source>
</evidence>
<feature type="binding site" evidence="15">
    <location>
        <position position="492"/>
    </location>
    <ligand>
        <name>ATP</name>
        <dbReference type="ChEBI" id="CHEBI:30616"/>
    </ligand>
</feature>
<evidence type="ECO:0000256" key="15">
    <source>
        <dbReference type="HAMAP-Rule" id="MF_01382"/>
    </source>
</evidence>
<name>A0A0K2SNT4_LIMPI</name>
<evidence type="ECO:0000256" key="16">
    <source>
        <dbReference type="RuleBase" id="RU003874"/>
    </source>
</evidence>
<keyword evidence="4 15" id="KW-0813">Transport</keyword>
<dbReference type="SMART" id="SM00958">
    <property type="entry name" value="SecA_PP_bind"/>
    <property type="match status" value="1"/>
</dbReference>
<evidence type="ECO:0000256" key="14">
    <source>
        <dbReference type="ARBA" id="ARBA00023136"/>
    </source>
</evidence>
<dbReference type="PANTHER" id="PTHR30612:SF0">
    <property type="entry name" value="CHLOROPLAST PROTEIN-TRANSPORTING ATPASE"/>
    <property type="match status" value="1"/>
</dbReference>
<dbReference type="InterPro" id="IPR014018">
    <property type="entry name" value="SecA_motor_DEAD"/>
</dbReference>
<dbReference type="SUPFAM" id="SSF81886">
    <property type="entry name" value="Helical scaffold and wing domains of SecA"/>
    <property type="match status" value="1"/>
</dbReference>
<dbReference type="GO" id="GO:0005829">
    <property type="term" value="C:cytosol"/>
    <property type="evidence" value="ECO:0007669"/>
    <property type="project" value="TreeGrafter"/>
</dbReference>
<dbReference type="InterPro" id="IPR027417">
    <property type="entry name" value="P-loop_NTPase"/>
</dbReference>
<dbReference type="GO" id="GO:0005886">
    <property type="term" value="C:plasma membrane"/>
    <property type="evidence" value="ECO:0007669"/>
    <property type="project" value="UniProtKB-SubCell"/>
</dbReference>
<dbReference type="PROSITE" id="PS51196">
    <property type="entry name" value="SECA_MOTOR_DEAD"/>
    <property type="match status" value="1"/>
</dbReference>
<keyword evidence="13 15" id="KW-0811">Translocation</keyword>
<keyword evidence="7" id="KW-0479">Metal-binding</keyword>
<sequence length="934" mass="105834">MLEQLSKLFDSNEKEIRRLRPRVEQINALEPEVSGLSDAELQAKTGEFRQRLEQGASLDDLLPEAFAVVREASRRVLGMRPFDVQLMGGIVLHEGRIAEMKTGEGKTLAATLPVYLNALAGKGVHVVTVNDYLARRDAEWMGAIYRFLGLSVGTILHGLDFAARRQAYGCDITYGTNNEFGFDYLRDNMVLRQEQMVQRGLEYAIVDEVDSILIDEARTPLIISGPSDESPEWYYRFAQLVPRLKREEDYTVDEKARTVGLTEAGTAKVEKELGVENLFDDVHWELSHYLQQALKAHALFKRDRDYVVKDGEVIIVDEFTGRLMFGRRYSDGLHQAIEAKEKVKIQQESQTLASITFQNYFRMYRKLAGMTGTAKTEEEEFMKIYGMDVVVIPTNAAMIREDHPDAVYKTEKAKFEAVVEEIAEMHETGQPVLVGTISIEKSERLSAMLKRRGVPHQVLNAKYHEKEAEIVAQAGRLGAVTIATNMAGRGTDIMLGGNPDFLARQEMRRHGYEPEMIALAAEKGPVDDPDVAKAREVYGRMYEEIKRQTDEEHRRVVELGGLHIIGTERHESRRIDNQLRGRSGRQGDPGSSRFYVSLEDDLMRLFGSERISGLMERLGWEDDVPIEHRQVSRALENAQKKVESRHFEIRKQVLEYDDVLNQQRELIYEQRRKVLMGESLEETILQFVTDAVKRLVEEYAPEKVHPEEWDLQSLRERYLEIFNRRVAVPDELLAAENREELAERLTEAAQAAYRKRTEELGEATMRELERFLLLRMVDSKWMDHLRNMDDLREGIGLRALGQQHPLIEYRREGFAMFQQMVDSIQEDTVAYLFKVEPVAQPGTAAPWARRPRALDRARAEHPPLAVMSSGQRRAAGGGAPGAAPAAGGGPGGPARPAPVQPRRVQKVGRNDPCPCGSGKKYKKCHGAPGRAAEG</sequence>
<comment type="function">
    <text evidence="15">Part of the Sec protein translocase complex. Interacts with the SecYEG preprotein conducting channel. Has a central role in coupling the hydrolysis of ATP to the transfer of proteins into and across the cell membrane, serving as an ATP-driven molecular motor driving the stepwise translocation of polypeptide chains across the membrane.</text>
</comment>
<proteinExistence type="inferred from homology"/>
<dbReference type="Pfam" id="PF21090">
    <property type="entry name" value="P-loop_SecA"/>
    <property type="match status" value="1"/>
</dbReference>
<dbReference type="AlphaFoldDB" id="A0A0K2SNT4"/>
<feature type="binding site" evidence="15">
    <location>
        <begin position="103"/>
        <end position="107"/>
    </location>
    <ligand>
        <name>ATP</name>
        <dbReference type="ChEBI" id="CHEBI:30616"/>
    </ligand>
</feature>
<dbReference type="FunFam" id="3.40.50.300:FF:000113">
    <property type="entry name" value="Preprotein translocase subunit SecA"/>
    <property type="match status" value="1"/>
</dbReference>
<dbReference type="InterPro" id="IPR000185">
    <property type="entry name" value="SecA"/>
</dbReference>
<keyword evidence="8 15" id="KW-0547">Nucleotide-binding</keyword>
<accession>A0A0K2SNT4</accession>
<comment type="similarity">
    <text evidence="3 15 16">Belongs to the SecA family.</text>
</comment>
<dbReference type="PROSITE" id="PS01312">
    <property type="entry name" value="SECA"/>
    <property type="match status" value="1"/>
</dbReference>
<keyword evidence="9" id="KW-0862">Zinc</keyword>
<dbReference type="SUPFAM" id="SSF81767">
    <property type="entry name" value="Pre-protein crosslinking domain of SecA"/>
    <property type="match status" value="1"/>
</dbReference>
<dbReference type="PROSITE" id="PS51192">
    <property type="entry name" value="HELICASE_ATP_BIND_1"/>
    <property type="match status" value="1"/>
</dbReference>
<dbReference type="STRING" id="1555112.LIP_2946"/>
<gene>
    <name evidence="15" type="primary">secA</name>
    <name evidence="20" type="ORF">LIP_2946</name>
</gene>
<evidence type="ECO:0000256" key="1">
    <source>
        <dbReference type="ARBA" id="ARBA00001947"/>
    </source>
</evidence>
<evidence type="ECO:0000256" key="4">
    <source>
        <dbReference type="ARBA" id="ARBA00022448"/>
    </source>
</evidence>
<dbReference type="Proteomes" id="UP000065807">
    <property type="component" value="Chromosome"/>
</dbReference>
<dbReference type="GO" id="GO:0017038">
    <property type="term" value="P:protein import"/>
    <property type="evidence" value="ECO:0007669"/>
    <property type="project" value="InterPro"/>
</dbReference>
<dbReference type="PRINTS" id="PR00906">
    <property type="entry name" value="SECA"/>
</dbReference>
<dbReference type="FunFam" id="1.10.3060.10:FF:000003">
    <property type="entry name" value="Protein translocase subunit SecA"/>
    <property type="match status" value="1"/>
</dbReference>
<dbReference type="GO" id="GO:0008564">
    <property type="term" value="F:protein-exporting ATPase activity"/>
    <property type="evidence" value="ECO:0007669"/>
    <property type="project" value="UniProtKB-EC"/>
</dbReference>
<evidence type="ECO:0000256" key="6">
    <source>
        <dbReference type="ARBA" id="ARBA00022490"/>
    </source>
</evidence>
<evidence type="ECO:0000256" key="8">
    <source>
        <dbReference type="ARBA" id="ARBA00022741"/>
    </source>
</evidence>
<protein>
    <recommendedName>
        <fullName evidence="15 16">Protein translocase subunit SecA</fullName>
        <ecNumber evidence="15">7.4.2.8</ecNumber>
    </recommendedName>
</protein>